<dbReference type="Proteomes" id="UP001597459">
    <property type="component" value="Unassembled WGS sequence"/>
</dbReference>
<accession>A0ABW5N8R7</accession>
<dbReference type="NCBIfam" id="TIGR03991">
    <property type="entry name" value="alt_bact_glmU"/>
    <property type="match status" value="1"/>
</dbReference>
<evidence type="ECO:0000256" key="2">
    <source>
        <dbReference type="ARBA" id="ARBA00023315"/>
    </source>
</evidence>
<dbReference type="Pfam" id="PF13562">
    <property type="entry name" value="NTP_transf_4"/>
    <property type="match status" value="1"/>
</dbReference>
<name>A0ABW5N8R7_9FLAO</name>
<dbReference type="Gene3D" id="2.160.10.10">
    <property type="entry name" value="Hexapeptide repeat proteins"/>
    <property type="match status" value="1"/>
</dbReference>
<dbReference type="PANTHER" id="PTHR43584">
    <property type="entry name" value="NUCLEOTIDYL TRANSFERASE"/>
    <property type="match status" value="1"/>
</dbReference>
<dbReference type="InterPro" id="IPR050065">
    <property type="entry name" value="GlmU-like"/>
</dbReference>
<evidence type="ECO:0000313" key="4">
    <source>
        <dbReference type="Proteomes" id="UP001597459"/>
    </source>
</evidence>
<dbReference type="CDD" id="cd05635">
    <property type="entry name" value="LbH_unknown"/>
    <property type="match status" value="1"/>
</dbReference>
<organism evidence="3 4">
    <name type="scientific">Aquimarina hainanensis</name>
    <dbReference type="NCBI Taxonomy" id="1578017"/>
    <lineage>
        <taxon>Bacteria</taxon>
        <taxon>Pseudomonadati</taxon>
        <taxon>Bacteroidota</taxon>
        <taxon>Flavobacteriia</taxon>
        <taxon>Flavobacteriales</taxon>
        <taxon>Flavobacteriaceae</taxon>
        <taxon>Aquimarina</taxon>
    </lineage>
</organism>
<keyword evidence="2" id="KW-0012">Acyltransferase</keyword>
<keyword evidence="1" id="KW-0808">Transferase</keyword>
<gene>
    <name evidence="3" type="ORF">ACFSTE_14320</name>
</gene>
<evidence type="ECO:0000313" key="3">
    <source>
        <dbReference type="EMBL" id="MFD2592010.1"/>
    </source>
</evidence>
<keyword evidence="4" id="KW-1185">Reference proteome</keyword>
<dbReference type="SUPFAM" id="SSF51161">
    <property type="entry name" value="Trimeric LpxA-like enzymes"/>
    <property type="match status" value="1"/>
</dbReference>
<sequence>MNYILFDGASRNGLLPFTYTRPVAEIRIGILTIREKWEKWLGFTTSTVTESYLSGKFPMVELEDNIMINASYLPTRELVTIIKGLKEHQAVFDKEEPVAFFVKEGAEVDFDMYEKITFSADGMIVKNTWDIFSKNGQAITDDFALLTKGRKSQKISETNNVIAAENVFVEEGVTMEYATLNASKGPVYIGKNAQVMEGSLIRGPFSLGEHSVVKMGAKIYSGTTVGPYCKIAGEVNNSVLFGYANKGHEGYLGNSVLGEWCNIGADTNVSNLKNNYAEVRLWSYETEGFAKTGLQFCGLMMGDHSKCGINTMFNTGTVIGVSANIFGSGFPRNFIPSFSWGGHSGFVTYVTKKAMEVAKIVMARREVNFDEEDKKILEHIFEETQHWRKSYES</sequence>
<evidence type="ECO:0000256" key="1">
    <source>
        <dbReference type="ARBA" id="ARBA00022679"/>
    </source>
</evidence>
<dbReference type="InterPro" id="IPR023917">
    <property type="entry name" value="Bifunctiontional_GlmU_bac-type"/>
</dbReference>
<reference evidence="4" key="1">
    <citation type="journal article" date="2019" name="Int. J. Syst. Evol. Microbiol.">
        <title>The Global Catalogue of Microorganisms (GCM) 10K type strain sequencing project: providing services to taxonomists for standard genome sequencing and annotation.</title>
        <authorList>
            <consortium name="The Broad Institute Genomics Platform"/>
            <consortium name="The Broad Institute Genome Sequencing Center for Infectious Disease"/>
            <person name="Wu L."/>
            <person name="Ma J."/>
        </authorList>
    </citation>
    <scope>NUCLEOTIDE SEQUENCE [LARGE SCALE GENOMIC DNA]</scope>
    <source>
        <strain evidence="4">KCTC 42423</strain>
    </source>
</reference>
<protein>
    <submittedName>
        <fullName evidence="3">GlmU family protein</fullName>
    </submittedName>
</protein>
<comment type="caution">
    <text evidence="3">The sequence shown here is derived from an EMBL/GenBank/DDBJ whole genome shotgun (WGS) entry which is preliminary data.</text>
</comment>
<dbReference type="EMBL" id="JBHULX010000028">
    <property type="protein sequence ID" value="MFD2592010.1"/>
    <property type="molecule type" value="Genomic_DNA"/>
</dbReference>
<dbReference type="InterPro" id="IPR011004">
    <property type="entry name" value="Trimer_LpxA-like_sf"/>
</dbReference>
<dbReference type="RefSeq" id="WP_176029762.1">
    <property type="nucleotide sequence ID" value="NZ_JBHSJV010000001.1"/>
</dbReference>
<proteinExistence type="predicted"/>
<dbReference type="PANTHER" id="PTHR43584:SF9">
    <property type="entry name" value="TRANSFERASE HEXAPEPTIDE REPEAT CONTAINING PROTEIN"/>
    <property type="match status" value="1"/>
</dbReference>